<evidence type="ECO:0000313" key="6">
    <source>
        <dbReference type="EMBL" id="GMH93022.1"/>
    </source>
</evidence>
<keyword evidence="3 4" id="KW-0539">Nucleus</keyword>
<feature type="region of interest" description="Disordered" evidence="5">
    <location>
        <begin position="381"/>
        <end position="441"/>
    </location>
</feature>
<dbReference type="FunFam" id="1.20.1160.11:FF:000001">
    <property type="entry name" value="Paired amphipathic helix protein Sin3"/>
    <property type="match status" value="2"/>
</dbReference>
<dbReference type="SUPFAM" id="SSF47762">
    <property type="entry name" value="PAH2 domain"/>
    <property type="match status" value="2"/>
</dbReference>
<feature type="region of interest" description="Disordered" evidence="5">
    <location>
        <begin position="514"/>
        <end position="544"/>
    </location>
</feature>
<feature type="region of interest" description="Disordered" evidence="5">
    <location>
        <begin position="19"/>
        <end position="64"/>
    </location>
</feature>
<dbReference type="Proteomes" id="UP001162640">
    <property type="component" value="Unassembled WGS sequence"/>
</dbReference>
<dbReference type="GO" id="GO:0000118">
    <property type="term" value="C:histone deacetylase complex"/>
    <property type="evidence" value="ECO:0007669"/>
    <property type="project" value="TreeGrafter"/>
</dbReference>
<dbReference type="GO" id="GO:0000785">
    <property type="term" value="C:chromatin"/>
    <property type="evidence" value="ECO:0007669"/>
    <property type="project" value="TreeGrafter"/>
</dbReference>
<evidence type="ECO:0000256" key="2">
    <source>
        <dbReference type="ARBA" id="ARBA00022491"/>
    </source>
</evidence>
<sequence length="583" mass="65112">MVSQYATWTRLESIRTHVQATKFGKSERKEAPPSSPPTKQKSSIITAPPSPSPPAPPAHENRTVERSQKYLADVKTKFGNQPTIYNAFLCLMTNYKAQTIEVPELISCISKRFHGHDDLILGFNVFLPAGSEIKPGVDATHGDKYLNLVKQRLANEPSIYNEFLRQMANFKGKRIAIPELVSNVSKLFHGHDDLILGFNVFLPAGSKIKPNVVTMTPASLATTSPQYVEKIIICFTKGTLDAPSGVTLRSYLSEKLNCDPMRISKKLQKGATTIGRRPYPHQYTPINSNNLSEAEVRMDRIELKMLEMKWKTVDRPSTSISSLLSVGTNVHQPVVVPVPQEIFGERERAYNETLKNEGIGRYVRHDEIEIFTSDFPAELKGQANRSRKDRIGVLTRGDNTSSRGEKRKHTKSSRLLTDDEEESSTTKRDNGDNGGSVCRVNNVTMTHGKKFTTSTLLSVGMNVRHQNHGEGVITSLPTNSKFKSSEFNGKEINFRISELISIEGGESFHDKSTLANETEQENPTKRQKQSNPVTPLSEQAGSEIEKLKAEIEKQRLLIEEKDEAIGRKNDVIQKLIAVVEGMD</sequence>
<gene>
    <name evidence="6" type="ORF">TL16_g12513</name>
</gene>
<dbReference type="GO" id="GO:0003714">
    <property type="term" value="F:transcription corepressor activity"/>
    <property type="evidence" value="ECO:0007669"/>
    <property type="project" value="InterPro"/>
</dbReference>
<accession>A0A9W7BST2</accession>
<protein>
    <submittedName>
        <fullName evidence="6">Uncharacterized protein</fullName>
    </submittedName>
</protein>
<dbReference type="GO" id="GO:0000122">
    <property type="term" value="P:negative regulation of transcription by RNA polymerase II"/>
    <property type="evidence" value="ECO:0007669"/>
    <property type="project" value="TreeGrafter"/>
</dbReference>
<dbReference type="InterPro" id="IPR003822">
    <property type="entry name" value="PAH"/>
</dbReference>
<feature type="compositionally biased region" description="Pro residues" evidence="5">
    <location>
        <begin position="48"/>
        <end position="57"/>
    </location>
</feature>
<dbReference type="Gene3D" id="1.20.1160.11">
    <property type="entry name" value="Paired amphipathic helix"/>
    <property type="match status" value="2"/>
</dbReference>
<dbReference type="PANTHER" id="PTHR12346">
    <property type="entry name" value="SIN3B-RELATED"/>
    <property type="match status" value="1"/>
</dbReference>
<dbReference type="InterPro" id="IPR036600">
    <property type="entry name" value="PAH_sf"/>
</dbReference>
<dbReference type="PROSITE" id="PS51477">
    <property type="entry name" value="PAH"/>
    <property type="match status" value="2"/>
</dbReference>
<dbReference type="Pfam" id="PF02671">
    <property type="entry name" value="PAH"/>
    <property type="match status" value="2"/>
</dbReference>
<keyword evidence="2" id="KW-0678">Repressor</keyword>
<reference evidence="7" key="1">
    <citation type="journal article" date="2023" name="Commun. Biol.">
        <title>Genome analysis of Parmales, the sister group of diatoms, reveals the evolutionary specialization of diatoms from phago-mixotrophs to photoautotrophs.</title>
        <authorList>
            <person name="Ban H."/>
            <person name="Sato S."/>
            <person name="Yoshikawa S."/>
            <person name="Yamada K."/>
            <person name="Nakamura Y."/>
            <person name="Ichinomiya M."/>
            <person name="Sato N."/>
            <person name="Blanc-Mathieu R."/>
            <person name="Endo H."/>
            <person name="Kuwata A."/>
            <person name="Ogata H."/>
        </authorList>
    </citation>
    <scope>NUCLEOTIDE SEQUENCE [LARGE SCALE GENOMIC DNA]</scope>
</reference>
<dbReference type="EMBL" id="BLQM01000511">
    <property type="protein sequence ID" value="GMH93022.1"/>
    <property type="molecule type" value="Genomic_DNA"/>
</dbReference>
<dbReference type="PANTHER" id="PTHR12346:SF0">
    <property type="entry name" value="SIN3A, ISOFORM G"/>
    <property type="match status" value="1"/>
</dbReference>
<evidence type="ECO:0000313" key="7">
    <source>
        <dbReference type="Proteomes" id="UP001162640"/>
    </source>
</evidence>
<comment type="subcellular location">
    <subcellularLocation>
        <location evidence="1 4">Nucleus</location>
    </subcellularLocation>
</comment>
<dbReference type="InterPro" id="IPR039774">
    <property type="entry name" value="Sin3-like"/>
</dbReference>
<evidence type="ECO:0000256" key="3">
    <source>
        <dbReference type="ARBA" id="ARBA00023242"/>
    </source>
</evidence>
<proteinExistence type="predicted"/>
<evidence type="ECO:0000256" key="4">
    <source>
        <dbReference type="PROSITE-ProRule" id="PRU00810"/>
    </source>
</evidence>
<name>A0A9W7BST2_9STRA</name>
<organism evidence="6 7">
    <name type="scientific">Triparma laevis f. inornata</name>
    <dbReference type="NCBI Taxonomy" id="1714386"/>
    <lineage>
        <taxon>Eukaryota</taxon>
        <taxon>Sar</taxon>
        <taxon>Stramenopiles</taxon>
        <taxon>Ochrophyta</taxon>
        <taxon>Bolidophyceae</taxon>
        <taxon>Parmales</taxon>
        <taxon>Triparmaceae</taxon>
        <taxon>Triparma</taxon>
    </lineage>
</organism>
<dbReference type="AlphaFoldDB" id="A0A9W7BST2"/>
<feature type="compositionally biased region" description="Polar residues" evidence="5">
    <location>
        <begin position="529"/>
        <end position="540"/>
    </location>
</feature>
<comment type="caution">
    <text evidence="6">The sequence shown here is derived from an EMBL/GenBank/DDBJ whole genome shotgun (WGS) entry which is preliminary data.</text>
</comment>
<evidence type="ECO:0000256" key="1">
    <source>
        <dbReference type="ARBA" id="ARBA00004123"/>
    </source>
</evidence>
<evidence type="ECO:0000256" key="5">
    <source>
        <dbReference type="SAM" id="MobiDB-lite"/>
    </source>
</evidence>